<comment type="similarity">
    <text evidence="7">Belongs to the class-V pyridoxal-phosphate-dependent aminotransferase family.</text>
</comment>
<dbReference type="GO" id="GO:0047304">
    <property type="term" value="F:2-aminoethylphosphonate-pyruvate transaminase activity"/>
    <property type="evidence" value="ECO:0007669"/>
    <property type="project" value="UniProtKB-EC"/>
</dbReference>
<feature type="binding site" evidence="8">
    <location>
        <position position="345"/>
    </location>
    <ligand>
        <name>substrate</name>
    </ligand>
</feature>
<comment type="catalytic activity">
    <reaction evidence="7">
        <text>glyoxylate + L-alanine = glycine + pyruvate</text>
        <dbReference type="Rhea" id="RHEA:24248"/>
        <dbReference type="ChEBI" id="CHEBI:15361"/>
        <dbReference type="ChEBI" id="CHEBI:36655"/>
        <dbReference type="ChEBI" id="CHEBI:57305"/>
        <dbReference type="ChEBI" id="CHEBI:57972"/>
        <dbReference type="EC" id="2.6.1.44"/>
    </reaction>
</comment>
<sequence>MDIKENDSKLFTPGPLTTSLTVKQAMLHDLGSRDTVFLNIVAYVRSKIIELADASADEYAVVLIQGSGSYAVEATFSSCVPRQDAKVLLIENGAYGQRLVKICRALNIPHDVLSFHETERVHVDQVVEALKSDQYTHVAVIHCETSSGILNPIEEIGQLVYEHGAKKGSTVFIVDSISGFGGIPVSLRNGQITYLISSANKCIEGVPGFAFVISKKQHLLSCQGYARSLVLDLYDQYIYMEQSQQFRFTPPTHAILAFKRGLDELDEEGGIQARAKRYQTNNKCIREIMKSLGFIELIKPEYQTYIITSYHYPPAPFHFETFYKKLSEKNQLIYPGKTTKTDCFRIGNIGRLFQTDMEKLAECIKQVCNDMNIELPLKNNNNQ</sequence>
<accession>A0A815E2M2</accession>
<dbReference type="Pfam" id="PF00266">
    <property type="entry name" value="Aminotran_5"/>
    <property type="match status" value="1"/>
</dbReference>
<evidence type="ECO:0000256" key="3">
    <source>
        <dbReference type="ARBA" id="ARBA00022679"/>
    </source>
</evidence>
<comment type="cofactor">
    <cofactor evidence="1 7 9">
        <name>pyridoxal 5'-phosphate</name>
        <dbReference type="ChEBI" id="CHEBI:597326"/>
    </cofactor>
</comment>
<comment type="caution">
    <text evidence="13">The sequence shown here is derived from an EMBL/GenBank/DDBJ whole genome shotgun (WGS) entry which is preliminary data.</text>
</comment>
<dbReference type="GO" id="GO:0019700">
    <property type="term" value="P:organic phosphonate catabolic process"/>
    <property type="evidence" value="ECO:0007669"/>
    <property type="project" value="InterPro"/>
</dbReference>
<dbReference type="Gene3D" id="3.90.1150.10">
    <property type="entry name" value="Aspartate Aminotransferase, domain 1"/>
    <property type="match status" value="1"/>
</dbReference>
<dbReference type="Proteomes" id="UP000663844">
    <property type="component" value="Unassembled WGS sequence"/>
</dbReference>
<dbReference type="SUPFAM" id="SSF53383">
    <property type="entry name" value="PLP-dependent transferases"/>
    <property type="match status" value="1"/>
</dbReference>
<dbReference type="Gene3D" id="3.40.640.10">
    <property type="entry name" value="Type I PLP-dependent aspartate aminotransferase-like (Major domain)"/>
    <property type="match status" value="1"/>
</dbReference>
<dbReference type="InterPro" id="IPR000192">
    <property type="entry name" value="Aminotrans_V_dom"/>
</dbReference>
<evidence type="ECO:0000256" key="8">
    <source>
        <dbReference type="PIRSR" id="PIRSR000524-1"/>
    </source>
</evidence>
<dbReference type="EMBL" id="CAJOAY010000160">
    <property type="protein sequence ID" value="CAF3565248.1"/>
    <property type="molecule type" value="Genomic_DNA"/>
</dbReference>
<name>A0A815E2M2_9BILA</name>
<feature type="modified residue" description="N6-(pyridoxal phosphate)lysine" evidence="9">
    <location>
        <position position="201"/>
    </location>
</feature>
<evidence type="ECO:0000256" key="9">
    <source>
        <dbReference type="PIRSR" id="PIRSR000524-50"/>
    </source>
</evidence>
<dbReference type="HAMAP" id="MF_01376">
    <property type="entry name" value="PhnW_aminotrans_5"/>
    <property type="match status" value="1"/>
</dbReference>
<dbReference type="GO" id="GO:0008453">
    <property type="term" value="F:alanine-glyoxylate transaminase activity"/>
    <property type="evidence" value="ECO:0007669"/>
    <property type="project" value="UniProtKB-EC"/>
</dbReference>
<feature type="domain" description="Aminotransferase class V" evidence="10">
    <location>
        <begin position="36"/>
        <end position="303"/>
    </location>
</feature>
<dbReference type="EC" id="2.6.1.44" evidence="7"/>
<evidence type="ECO:0000313" key="13">
    <source>
        <dbReference type="EMBL" id="CAF1301282.1"/>
    </source>
</evidence>
<evidence type="ECO:0000256" key="6">
    <source>
        <dbReference type="ARBA" id="ARBA00049460"/>
    </source>
</evidence>
<dbReference type="Proteomes" id="UP000663845">
    <property type="component" value="Unassembled WGS sequence"/>
</dbReference>
<keyword evidence="4 7" id="KW-0663">Pyridoxal phosphate</keyword>
<dbReference type="PIRSF" id="PIRSF000524">
    <property type="entry name" value="SPT"/>
    <property type="match status" value="1"/>
</dbReference>
<dbReference type="InterPro" id="IPR015424">
    <property type="entry name" value="PyrdxlP-dep_Trfase"/>
</dbReference>
<dbReference type="PANTHER" id="PTHR42778">
    <property type="entry name" value="2-AMINOETHYLPHOSPHONATE--PYRUVATE TRANSAMINASE"/>
    <property type="match status" value="1"/>
</dbReference>
<evidence type="ECO:0000313" key="16">
    <source>
        <dbReference type="EMBL" id="CAF4095888.1"/>
    </source>
</evidence>
<keyword evidence="2" id="KW-0032">Aminotransferase</keyword>
<gene>
    <name evidence="13" type="ORF">IZO911_LOCUS34073</name>
    <name evidence="11" type="ORF">JYZ213_LOCUS30281</name>
    <name evidence="16" type="ORF">KXQ929_LOCUS34239</name>
    <name evidence="15" type="ORF">OKA104_LOCUS4807</name>
    <name evidence="14" type="ORF">OXD698_LOCUS2346</name>
    <name evidence="12" type="ORF">VCS650_LOCUS30809</name>
</gene>
<dbReference type="Proteomes" id="UP000663881">
    <property type="component" value="Unassembled WGS sequence"/>
</dbReference>
<dbReference type="Proteomes" id="UP000663868">
    <property type="component" value="Unassembled WGS sequence"/>
</dbReference>
<proteinExistence type="inferred from homology"/>
<evidence type="ECO:0000256" key="4">
    <source>
        <dbReference type="ARBA" id="ARBA00022898"/>
    </source>
</evidence>
<evidence type="ECO:0000259" key="10">
    <source>
        <dbReference type="Pfam" id="PF00266"/>
    </source>
</evidence>
<evidence type="ECO:0000313" key="12">
    <source>
        <dbReference type="EMBL" id="CAF1296613.1"/>
    </source>
</evidence>
<dbReference type="NCBIfam" id="TIGR03301">
    <property type="entry name" value="PhnW-AepZ"/>
    <property type="match status" value="1"/>
</dbReference>
<dbReference type="InterPro" id="IPR012703">
    <property type="entry name" value="NH2EtPonate_pyrv_transaminase"/>
</dbReference>
<dbReference type="EMBL" id="CAJOAZ010000076">
    <property type="protein sequence ID" value="CAF3519636.1"/>
    <property type="molecule type" value="Genomic_DNA"/>
</dbReference>
<evidence type="ECO:0000256" key="7">
    <source>
        <dbReference type="PIRNR" id="PIRNR000524"/>
    </source>
</evidence>
<reference evidence="13" key="1">
    <citation type="submission" date="2021-02" db="EMBL/GenBank/DDBJ databases">
        <authorList>
            <person name="Nowell W R."/>
        </authorList>
    </citation>
    <scope>NUCLEOTIDE SEQUENCE</scope>
</reference>
<protein>
    <recommendedName>
        <fullName evidence="7">Alanine--glyoxylate aminotransferase</fullName>
        <ecNumber evidence="7">2.6.1.44</ecNumber>
    </recommendedName>
</protein>
<dbReference type="EMBL" id="CAJNOG010000480">
    <property type="protein sequence ID" value="CAF1263396.1"/>
    <property type="molecule type" value="Genomic_DNA"/>
</dbReference>
<comment type="catalytic activity">
    <reaction evidence="6">
        <text>(2-aminoethyl)phosphonate + pyruvate = phosphonoacetaldehyde + L-alanine</text>
        <dbReference type="Rhea" id="RHEA:17021"/>
        <dbReference type="ChEBI" id="CHEBI:15361"/>
        <dbReference type="ChEBI" id="CHEBI:57418"/>
        <dbReference type="ChEBI" id="CHEBI:57972"/>
        <dbReference type="ChEBI" id="CHEBI:58383"/>
        <dbReference type="EC" id="2.6.1.37"/>
    </reaction>
</comment>
<dbReference type="PANTHER" id="PTHR42778:SF1">
    <property type="entry name" value="2-AMINOETHYLPHOSPHONATE--PYRUVATE TRANSAMINASE"/>
    <property type="match status" value="1"/>
</dbReference>
<dbReference type="InterPro" id="IPR024169">
    <property type="entry name" value="SP_NH2Trfase/AEP_transaminase"/>
</dbReference>
<evidence type="ECO:0000313" key="14">
    <source>
        <dbReference type="EMBL" id="CAF3519636.1"/>
    </source>
</evidence>
<dbReference type="NCBIfam" id="TIGR02326">
    <property type="entry name" value="transamin_PhnW"/>
    <property type="match status" value="1"/>
</dbReference>
<evidence type="ECO:0000256" key="2">
    <source>
        <dbReference type="ARBA" id="ARBA00022576"/>
    </source>
</evidence>
<dbReference type="InterPro" id="IPR015421">
    <property type="entry name" value="PyrdxlP-dep_Trfase_major"/>
</dbReference>
<dbReference type="NCBIfam" id="NF010006">
    <property type="entry name" value="PRK13479.1"/>
    <property type="match status" value="1"/>
</dbReference>
<dbReference type="EMBL" id="CAJNOE010000654">
    <property type="protein sequence ID" value="CAF1301282.1"/>
    <property type="molecule type" value="Genomic_DNA"/>
</dbReference>
<organism evidence="13 17">
    <name type="scientific">Adineta steineri</name>
    <dbReference type="NCBI Taxonomy" id="433720"/>
    <lineage>
        <taxon>Eukaryota</taxon>
        <taxon>Metazoa</taxon>
        <taxon>Spiralia</taxon>
        <taxon>Gnathifera</taxon>
        <taxon>Rotifera</taxon>
        <taxon>Eurotatoria</taxon>
        <taxon>Bdelloidea</taxon>
        <taxon>Adinetida</taxon>
        <taxon>Adinetidae</taxon>
        <taxon>Adineta</taxon>
    </lineage>
</organism>
<evidence type="ECO:0000256" key="5">
    <source>
        <dbReference type="ARBA" id="ARBA00023317"/>
    </source>
</evidence>
<keyword evidence="3" id="KW-0808">Transferase</keyword>
<dbReference type="InterPro" id="IPR015422">
    <property type="entry name" value="PyrdxlP-dep_Trfase_small"/>
</dbReference>
<evidence type="ECO:0000313" key="11">
    <source>
        <dbReference type="EMBL" id="CAF1263396.1"/>
    </source>
</evidence>
<dbReference type="EMBL" id="CAJOBB010004605">
    <property type="protein sequence ID" value="CAF4095888.1"/>
    <property type="molecule type" value="Genomic_DNA"/>
</dbReference>
<dbReference type="AlphaFoldDB" id="A0A815E2M2"/>
<dbReference type="EMBL" id="CAJNON010000510">
    <property type="protein sequence ID" value="CAF1296613.1"/>
    <property type="molecule type" value="Genomic_DNA"/>
</dbReference>
<dbReference type="Proteomes" id="UP000663891">
    <property type="component" value="Unassembled WGS sequence"/>
</dbReference>
<evidence type="ECO:0000256" key="1">
    <source>
        <dbReference type="ARBA" id="ARBA00001933"/>
    </source>
</evidence>
<dbReference type="OrthoDB" id="7403325at2759"/>
<dbReference type="Proteomes" id="UP000663860">
    <property type="component" value="Unassembled WGS sequence"/>
</dbReference>
<evidence type="ECO:0000313" key="17">
    <source>
        <dbReference type="Proteomes" id="UP000663860"/>
    </source>
</evidence>
<keyword evidence="5" id="KW-0670">Pyruvate</keyword>
<evidence type="ECO:0000313" key="15">
    <source>
        <dbReference type="EMBL" id="CAF3565248.1"/>
    </source>
</evidence>